<sequence length="230" mass="26586">MYIINTDYWESIIFQNLFKRESEEFERMEKEIEKMKNENEEVFNKAKDENNFDNFDSNFEKMKSENEKNFKKIDEEHKREFEKDKDDLILGGFLFVYILLICLAICFIVGIIVYTKKSNKRKKAKYLELTKNNQAKESEVIKNYQNYVNSGISMTDAEKEEYAKNKLQTQLPVNNGPFINTVTSQPTIPVVVGSTIPLMPNAPPAAAVAPGITNVPMPQYVSPVSPYLPQ</sequence>
<evidence type="ECO:0000313" key="3">
    <source>
        <dbReference type="EMBL" id="ORY59788.1"/>
    </source>
</evidence>
<dbReference type="AlphaFoldDB" id="A0A1Y2DKI0"/>
<keyword evidence="4" id="KW-1185">Reference proteome</keyword>
<accession>A0A1Y2DKI0</accession>
<feature type="coiled-coil region" evidence="1">
    <location>
        <begin position="18"/>
        <end position="45"/>
    </location>
</feature>
<feature type="transmembrane region" description="Helical" evidence="2">
    <location>
        <begin position="88"/>
        <end position="115"/>
    </location>
</feature>
<keyword evidence="2" id="KW-0472">Membrane</keyword>
<gene>
    <name evidence="3" type="ORF">LY90DRAFT_701320</name>
</gene>
<keyword evidence="1" id="KW-0175">Coiled coil</keyword>
<evidence type="ECO:0000256" key="2">
    <source>
        <dbReference type="SAM" id="Phobius"/>
    </source>
</evidence>
<name>A0A1Y2DKI0_9FUNG</name>
<protein>
    <submittedName>
        <fullName evidence="3">Uncharacterized protein</fullName>
    </submittedName>
</protein>
<keyword evidence="2" id="KW-0812">Transmembrane</keyword>
<dbReference type="Proteomes" id="UP000193920">
    <property type="component" value="Unassembled WGS sequence"/>
</dbReference>
<organism evidence="3 4">
    <name type="scientific">Neocallimastix californiae</name>
    <dbReference type="NCBI Taxonomy" id="1754190"/>
    <lineage>
        <taxon>Eukaryota</taxon>
        <taxon>Fungi</taxon>
        <taxon>Fungi incertae sedis</taxon>
        <taxon>Chytridiomycota</taxon>
        <taxon>Chytridiomycota incertae sedis</taxon>
        <taxon>Neocallimastigomycetes</taxon>
        <taxon>Neocallimastigales</taxon>
        <taxon>Neocallimastigaceae</taxon>
        <taxon>Neocallimastix</taxon>
    </lineage>
</organism>
<comment type="caution">
    <text evidence="3">The sequence shown here is derived from an EMBL/GenBank/DDBJ whole genome shotgun (WGS) entry which is preliminary data.</text>
</comment>
<keyword evidence="2" id="KW-1133">Transmembrane helix</keyword>
<reference evidence="3 4" key="1">
    <citation type="submission" date="2016-08" db="EMBL/GenBank/DDBJ databases">
        <title>A Parts List for Fungal Cellulosomes Revealed by Comparative Genomics.</title>
        <authorList>
            <consortium name="DOE Joint Genome Institute"/>
            <person name="Haitjema C.H."/>
            <person name="Gilmore S.P."/>
            <person name="Henske J.K."/>
            <person name="Solomon K.V."/>
            <person name="De Groot R."/>
            <person name="Kuo A."/>
            <person name="Mondo S.J."/>
            <person name="Salamov A.A."/>
            <person name="Labutti K."/>
            <person name="Zhao Z."/>
            <person name="Chiniquy J."/>
            <person name="Barry K."/>
            <person name="Brewer H.M."/>
            <person name="Purvine S.O."/>
            <person name="Wright A.T."/>
            <person name="Boxma B."/>
            <person name="Van Alen T."/>
            <person name="Hackstein J.H."/>
            <person name="Baker S.E."/>
            <person name="Grigoriev I.V."/>
            <person name="O'Malley M.A."/>
        </authorList>
    </citation>
    <scope>NUCLEOTIDE SEQUENCE [LARGE SCALE GENOMIC DNA]</scope>
    <source>
        <strain evidence="3 4">G1</strain>
    </source>
</reference>
<proteinExistence type="predicted"/>
<evidence type="ECO:0000313" key="4">
    <source>
        <dbReference type="Proteomes" id="UP000193920"/>
    </source>
</evidence>
<dbReference type="EMBL" id="MCOG01000063">
    <property type="protein sequence ID" value="ORY59788.1"/>
    <property type="molecule type" value="Genomic_DNA"/>
</dbReference>
<evidence type="ECO:0000256" key="1">
    <source>
        <dbReference type="SAM" id="Coils"/>
    </source>
</evidence>